<dbReference type="EMBL" id="JPRL01000001">
    <property type="protein sequence ID" value="KFF07209.1"/>
    <property type="molecule type" value="Genomic_DNA"/>
</dbReference>
<dbReference type="Pfam" id="PF18962">
    <property type="entry name" value="Por_Secre_tail"/>
    <property type="match status" value="1"/>
</dbReference>
<feature type="domain" description="Secretion system C-terminal sorting" evidence="3">
    <location>
        <begin position="1213"/>
        <end position="1280"/>
    </location>
</feature>
<dbReference type="NCBIfam" id="TIGR04183">
    <property type="entry name" value="Por_Secre_tail"/>
    <property type="match status" value="1"/>
</dbReference>
<evidence type="ECO:0000259" key="3">
    <source>
        <dbReference type="Pfam" id="PF18962"/>
    </source>
</evidence>
<dbReference type="STRING" id="362418.IW19_17610"/>
<evidence type="ECO:0000313" key="5">
    <source>
        <dbReference type="Proteomes" id="UP000028715"/>
    </source>
</evidence>
<gene>
    <name evidence="4" type="ORF">IW19_17610</name>
</gene>
<feature type="chain" id="PRO_5001801596" description="Secretion system C-terminal sorting domain-containing protein" evidence="2">
    <location>
        <begin position="22"/>
        <end position="1282"/>
    </location>
</feature>
<dbReference type="eggNOG" id="COG3291">
    <property type="taxonomic scope" value="Bacteria"/>
</dbReference>
<dbReference type="OrthoDB" id="1373043at2"/>
<dbReference type="RefSeq" id="WP_035686613.1">
    <property type="nucleotide sequence ID" value="NZ_JPRL01000001.1"/>
</dbReference>
<evidence type="ECO:0000313" key="4">
    <source>
        <dbReference type="EMBL" id="KFF07209.1"/>
    </source>
</evidence>
<keyword evidence="1 2" id="KW-0732">Signal</keyword>
<sequence length="1282" mass="136039">MKKTLLCFIFLLFSNLFYSQAGDLVNCAGVTTFNLLNSRSLLLGTINQVPADIRYYESLENASNNVNAIQTPSQYVSTAPSKTIYARIEYNGAVTTNYFNLIVADPLTASLQTNMVTCAGEKNGSVVVNTSGGKAPFTYKLNWQTVQNTNVFNNLSGGYYSIIVTDALGCETTVETYVTEPVMLTIYPLIQNQKITAFTSGGTLPYQYSLDGSVYQPNNIFDNVAPGNHLLWTRDANGCVTQKTVTVSAVSTVVAAVTATPINCNNPAAVVTITASGGQPPYAYSIDNGLTYNVSNIFSNVFPGLYYIKVKDTQNYETTVGININPAPVLTVAASVTKNIDCVSLASINASAAGGTAPYVYSINGSPFQSSNAFPNLASGVYHITVKDAQNCTSITNEIVIDPIIPLSAVINQTADYCSSSSIVVTASGGQSPYLYSFDGGATYRPSNSYSAFPGLYSVIVRDANGCQFNTQFVSESPFPLTITSSLTDNEDCDGNRTLTVTTIGGTAPYVYSIGNGYQAGNTFYNVLAGNYTVSVQDSKGCIKNMSLSVTPPNVLKSTISIKNAICNGSATGEVTVMASGGFSPYTYSLNGAAFVSTNVFNNLTAGSYTVTVKDAKGCNRSHYLNIAEPNSLAMNIDVITETQDEYVGARITPVSTGGTAPYTYNIKNNVTGEIVAQNEKIIAWSGFKPGSYTFTVIDSNGCTFENNNVNIVIQSPIILNAVRTPTTCTNNFASLSINPSGGVAPYLYSYDKGATYTTSNTGLSNLSTGFYTIYVKDAAGSRAYANISVKPYEPVAIVTTTTNTNCYGSNDGTLIVNAAGGVAPYTYSIGNEYSTSKVFNNLAAGDYILNVRDAAGCITTANVKIGQPDFISYQISITNSTTVNSRDARIVIVPYGGTAPYLYSLQSENGVTLIPFQPSSNLANLLIGTYNVLIKDSKGCLRTVTRVNLASTILTATAVVTPVTCTSPGTITINTVGKIPAAYSFNGNNYTPSNVAHLPSGTYNIKIKDVQNNITTIYATIPALNRVIIPTAVISEIDCNGSNNAVIKAPASGGKAPYTYKLNNGSYQGSDTFSNLSPGTYQIGVKDSNQCTYIKVITITEPAVLASNVEITDNKITVNTTGGTAPYTYELVNETGSVTAVQTSNIFNDVPAGTYLVKVKDARNCTSVYNGISISETAAPSTTGKTSSAVQITEGPAKSVLTAADFTDFRFYPNPVENIVTVNNTSIIDEVQILSVSGNSILIKKINNTQSEIDLSNLSTGIYILKVTSQGKEKTTKIIKK</sequence>
<protein>
    <recommendedName>
        <fullName evidence="3">Secretion system C-terminal sorting domain-containing protein</fullName>
    </recommendedName>
</protein>
<feature type="signal peptide" evidence="2">
    <location>
        <begin position="1"/>
        <end position="21"/>
    </location>
</feature>
<keyword evidence="5" id="KW-1185">Reference proteome</keyword>
<evidence type="ECO:0000256" key="2">
    <source>
        <dbReference type="SAM" id="SignalP"/>
    </source>
</evidence>
<reference evidence="4 5" key="1">
    <citation type="submission" date="2014-07" db="EMBL/GenBank/DDBJ databases">
        <title>Genome of Flavobacterium reichenbachii LMG 25512.</title>
        <authorList>
            <person name="Stropko S.J."/>
            <person name="Pipes S.E."/>
            <person name="Newman J.D."/>
        </authorList>
    </citation>
    <scope>NUCLEOTIDE SEQUENCE [LARGE SCALE GENOMIC DNA]</scope>
    <source>
        <strain evidence="4 5">LMG 25512</strain>
    </source>
</reference>
<dbReference type="Gene3D" id="2.60.40.740">
    <property type="match status" value="3"/>
</dbReference>
<dbReference type="Pfam" id="PF13573">
    <property type="entry name" value="SprB"/>
    <property type="match status" value="6"/>
</dbReference>
<dbReference type="InterPro" id="IPR026444">
    <property type="entry name" value="Secre_tail"/>
</dbReference>
<accession>A0A085ZRZ5</accession>
<dbReference type="Proteomes" id="UP000028715">
    <property type="component" value="Unassembled WGS sequence"/>
</dbReference>
<proteinExistence type="predicted"/>
<name>A0A085ZRZ5_9FLAO</name>
<comment type="caution">
    <text evidence="4">The sequence shown here is derived from an EMBL/GenBank/DDBJ whole genome shotgun (WGS) entry which is preliminary data.</text>
</comment>
<organism evidence="4 5">
    <name type="scientific">Flavobacterium reichenbachii</name>
    <dbReference type="NCBI Taxonomy" id="362418"/>
    <lineage>
        <taxon>Bacteria</taxon>
        <taxon>Pseudomonadati</taxon>
        <taxon>Bacteroidota</taxon>
        <taxon>Flavobacteriia</taxon>
        <taxon>Flavobacteriales</taxon>
        <taxon>Flavobacteriaceae</taxon>
        <taxon>Flavobacterium</taxon>
    </lineage>
</organism>
<dbReference type="InterPro" id="IPR025667">
    <property type="entry name" value="SprB_repeat"/>
</dbReference>
<evidence type="ECO:0000256" key="1">
    <source>
        <dbReference type="ARBA" id="ARBA00022729"/>
    </source>
</evidence>